<keyword evidence="2" id="KW-0378">Hydrolase</keyword>
<dbReference type="KEGG" id="fro:AALO17_26350"/>
<reference evidence="4 5" key="1">
    <citation type="journal article" date="2016" name="Gut Pathog.">
        <title>Whole genome sequencing of "Faecalibaculum rodentium" ALO17, isolated from C57BL/6J laboratory mouse feces.</title>
        <authorList>
            <person name="Lim S."/>
            <person name="Chang D.H."/>
            <person name="Ahn S."/>
            <person name="Kim B.C."/>
        </authorList>
    </citation>
    <scope>NUCLEOTIDE SEQUENCE [LARGE SCALE GENOMIC DNA]</scope>
    <source>
        <strain evidence="4 5">Alo17</strain>
    </source>
</reference>
<dbReference type="GO" id="GO:0016818">
    <property type="term" value="F:hydrolase activity, acting on acid anhydrides, in phosphorus-containing anhydrides"/>
    <property type="evidence" value="ECO:0007669"/>
    <property type="project" value="InterPro"/>
</dbReference>
<accession>A0A140DYP2</accession>
<name>A0A140DYP2_9FIRM</name>
<evidence type="ECO:0000256" key="1">
    <source>
        <dbReference type="ARBA" id="ARBA00022723"/>
    </source>
</evidence>
<gene>
    <name evidence="4" type="ORF">AALO17_26350</name>
</gene>
<keyword evidence="1" id="KW-0479">Metal-binding</keyword>
<organism evidence="4 5">
    <name type="scientific">Faecalibaculum rodentium</name>
    <dbReference type="NCBI Taxonomy" id="1702221"/>
    <lineage>
        <taxon>Bacteria</taxon>
        <taxon>Bacillati</taxon>
        <taxon>Bacillota</taxon>
        <taxon>Erysipelotrichia</taxon>
        <taxon>Erysipelotrichales</taxon>
        <taxon>Erysipelotrichaceae</taxon>
        <taxon>Faecalibaculum</taxon>
    </lineage>
</organism>
<dbReference type="OrthoDB" id="1650885at2"/>
<dbReference type="GO" id="GO:0008270">
    <property type="term" value="F:zinc ion binding"/>
    <property type="evidence" value="ECO:0007669"/>
    <property type="project" value="InterPro"/>
</dbReference>
<evidence type="ECO:0000259" key="3">
    <source>
        <dbReference type="Pfam" id="PF08797"/>
    </source>
</evidence>
<proteinExistence type="predicted"/>
<dbReference type="Gene3D" id="3.30.70.2330">
    <property type="match status" value="1"/>
</dbReference>
<dbReference type="STRING" id="1702221.AALO17_26350"/>
<evidence type="ECO:0000256" key="2">
    <source>
        <dbReference type="ARBA" id="ARBA00022801"/>
    </source>
</evidence>
<dbReference type="GeneID" id="78479121"/>
<feature type="domain" description="HIRAN" evidence="3">
    <location>
        <begin position="4"/>
        <end position="74"/>
    </location>
</feature>
<dbReference type="AlphaFoldDB" id="A0A140DYP2"/>
<dbReference type="RefSeq" id="WP_067559770.1">
    <property type="nucleotide sequence ID" value="NZ_CAMTBT010000057.1"/>
</dbReference>
<sequence>MEREDNPWDEHAILLRDSQRRKCGYIPANENVIFARLMDAGKLLKAKVVEKDVREGKSRRPQNRHWYKIRVEVYLVDF</sequence>
<protein>
    <recommendedName>
        <fullName evidence="3">HIRAN domain-containing protein</fullName>
    </recommendedName>
</protein>
<keyword evidence="5" id="KW-1185">Reference proteome</keyword>
<dbReference type="PATRIC" id="fig|1702221.3.peg.2564"/>
<evidence type="ECO:0000313" key="5">
    <source>
        <dbReference type="Proteomes" id="UP000069771"/>
    </source>
</evidence>
<evidence type="ECO:0000313" key="4">
    <source>
        <dbReference type="EMBL" id="AMK55769.1"/>
    </source>
</evidence>
<dbReference type="InterPro" id="IPR014905">
    <property type="entry name" value="HIRAN"/>
</dbReference>
<dbReference type="EMBL" id="CP011391">
    <property type="protein sequence ID" value="AMK55769.1"/>
    <property type="molecule type" value="Genomic_DNA"/>
</dbReference>
<dbReference type="GO" id="GO:0003676">
    <property type="term" value="F:nucleic acid binding"/>
    <property type="evidence" value="ECO:0007669"/>
    <property type="project" value="InterPro"/>
</dbReference>
<dbReference type="Proteomes" id="UP000069771">
    <property type="component" value="Chromosome"/>
</dbReference>
<dbReference type="Pfam" id="PF08797">
    <property type="entry name" value="HIRAN"/>
    <property type="match status" value="1"/>
</dbReference>